<accession>A0AA88LC62</accession>
<keyword evidence="2" id="KW-1185">Reference proteome</keyword>
<protein>
    <submittedName>
        <fullName evidence="1">Uncharacterized protein</fullName>
    </submittedName>
</protein>
<dbReference type="Proteomes" id="UP001187531">
    <property type="component" value="Unassembled WGS sequence"/>
</dbReference>
<gene>
    <name evidence="1" type="ORF">QYM36_010544</name>
</gene>
<comment type="caution">
    <text evidence="1">The sequence shown here is derived from an EMBL/GenBank/DDBJ whole genome shotgun (WGS) entry which is preliminary data.</text>
</comment>
<proteinExistence type="predicted"/>
<evidence type="ECO:0000313" key="2">
    <source>
        <dbReference type="Proteomes" id="UP001187531"/>
    </source>
</evidence>
<evidence type="ECO:0000313" key="1">
    <source>
        <dbReference type="EMBL" id="KAK2716010.1"/>
    </source>
</evidence>
<organism evidence="1 2">
    <name type="scientific">Artemia franciscana</name>
    <name type="common">Brine shrimp</name>
    <name type="synonym">Artemia sanfranciscana</name>
    <dbReference type="NCBI Taxonomy" id="6661"/>
    <lineage>
        <taxon>Eukaryota</taxon>
        <taxon>Metazoa</taxon>
        <taxon>Ecdysozoa</taxon>
        <taxon>Arthropoda</taxon>
        <taxon>Crustacea</taxon>
        <taxon>Branchiopoda</taxon>
        <taxon>Anostraca</taxon>
        <taxon>Artemiidae</taxon>
        <taxon>Artemia</taxon>
    </lineage>
</organism>
<dbReference type="AlphaFoldDB" id="A0AA88LC62"/>
<dbReference type="EMBL" id="JAVRJZ010000012">
    <property type="protein sequence ID" value="KAK2716010.1"/>
    <property type="molecule type" value="Genomic_DNA"/>
</dbReference>
<sequence>MHSTYVRMQLERQRSRRAQLSQRPLHRTFKKRMRTCCRQLTAFLFSQVGICSLLLGYTVVGAFSFMVVEEGVAMEIALQVEGLFIREVSFHKDQYEKCDPSPKENQIYELCLEANALSAQFMSASSKYTSLKSLKRTRNMIRRTLEIPLYYEEFPHPVYVKQFNLKIYLPVVKDRSKKKK</sequence>
<reference evidence="1" key="1">
    <citation type="submission" date="2023-07" db="EMBL/GenBank/DDBJ databases">
        <title>Chromosome-level genome assembly of Artemia franciscana.</title>
        <authorList>
            <person name="Jo E."/>
        </authorList>
    </citation>
    <scope>NUCLEOTIDE SEQUENCE</scope>
    <source>
        <tissue evidence="1">Whole body</tissue>
    </source>
</reference>
<name>A0AA88LC62_ARTSF</name>